<comment type="similarity">
    <text evidence="1">Belongs to the V-ATPase F subunit family.</text>
</comment>
<organism evidence="4 5">
    <name type="scientific">Candidatus Anaerotruncus excrementipullorum</name>
    <dbReference type="NCBI Taxonomy" id="2838465"/>
    <lineage>
        <taxon>Bacteria</taxon>
        <taxon>Bacillati</taxon>
        <taxon>Bacillota</taxon>
        <taxon>Clostridia</taxon>
        <taxon>Eubacteriales</taxon>
        <taxon>Oscillospiraceae</taxon>
        <taxon>Anaerotruncus</taxon>
    </lineage>
</organism>
<evidence type="ECO:0000256" key="2">
    <source>
        <dbReference type="ARBA" id="ARBA00022448"/>
    </source>
</evidence>
<proteinExistence type="inferred from homology"/>
<sequence>MKFYLISDNMDTLTGMRLAGIEGEVAHTAPQLRQALDRVSADPAVGVVLLTRRVMDLDPALVEAHKTRHKRPLLAEVPDRHGAGDVSQAIAQYVNEAIGLKL</sequence>
<dbReference type="InterPro" id="IPR008218">
    <property type="entry name" value="ATPase_V1-cplx_f_g_su"/>
</dbReference>
<dbReference type="Proteomes" id="UP000886800">
    <property type="component" value="Unassembled WGS sequence"/>
</dbReference>
<reference evidence="4" key="2">
    <citation type="submission" date="2021-04" db="EMBL/GenBank/DDBJ databases">
        <authorList>
            <person name="Gilroy R."/>
        </authorList>
    </citation>
    <scope>NUCLEOTIDE SEQUENCE</scope>
    <source>
        <strain evidence="4">CHK188-5543</strain>
    </source>
</reference>
<protein>
    <submittedName>
        <fullName evidence="4">V-type ATP synthase subunit F</fullName>
    </submittedName>
</protein>
<reference evidence="4" key="1">
    <citation type="journal article" date="2021" name="PeerJ">
        <title>Extensive microbial diversity within the chicken gut microbiome revealed by metagenomics and culture.</title>
        <authorList>
            <person name="Gilroy R."/>
            <person name="Ravi A."/>
            <person name="Getino M."/>
            <person name="Pursley I."/>
            <person name="Horton D.L."/>
            <person name="Alikhan N.F."/>
            <person name="Baker D."/>
            <person name="Gharbi K."/>
            <person name="Hall N."/>
            <person name="Watson M."/>
            <person name="Adriaenssens E.M."/>
            <person name="Foster-Nyarko E."/>
            <person name="Jarju S."/>
            <person name="Secka A."/>
            <person name="Antonio M."/>
            <person name="Oren A."/>
            <person name="Chaudhuri R.R."/>
            <person name="La Ragione R."/>
            <person name="Hildebrand F."/>
            <person name="Pallen M.J."/>
        </authorList>
    </citation>
    <scope>NUCLEOTIDE SEQUENCE</scope>
    <source>
        <strain evidence="4">CHK188-5543</strain>
    </source>
</reference>
<dbReference type="AlphaFoldDB" id="A0A9D1WSJ2"/>
<evidence type="ECO:0000256" key="3">
    <source>
        <dbReference type="ARBA" id="ARBA00023065"/>
    </source>
</evidence>
<dbReference type="Gene3D" id="3.40.50.10580">
    <property type="entry name" value="ATPase, V1 complex, subunit F"/>
    <property type="match status" value="1"/>
</dbReference>
<evidence type="ECO:0000313" key="5">
    <source>
        <dbReference type="Proteomes" id="UP000886800"/>
    </source>
</evidence>
<evidence type="ECO:0000313" key="4">
    <source>
        <dbReference type="EMBL" id="HIX66015.1"/>
    </source>
</evidence>
<dbReference type="GO" id="GO:0046961">
    <property type="term" value="F:proton-transporting ATPase activity, rotational mechanism"/>
    <property type="evidence" value="ECO:0007669"/>
    <property type="project" value="InterPro"/>
</dbReference>
<dbReference type="InterPro" id="IPR036906">
    <property type="entry name" value="ATPase_V1_fsu_sf"/>
</dbReference>
<accession>A0A9D1WSJ2</accession>
<dbReference type="SUPFAM" id="SSF159468">
    <property type="entry name" value="AtpF-like"/>
    <property type="match status" value="1"/>
</dbReference>
<dbReference type="EMBL" id="DXES01000158">
    <property type="protein sequence ID" value="HIX66015.1"/>
    <property type="molecule type" value="Genomic_DNA"/>
</dbReference>
<keyword evidence="3" id="KW-0406">Ion transport</keyword>
<comment type="caution">
    <text evidence="4">The sequence shown here is derived from an EMBL/GenBank/DDBJ whole genome shotgun (WGS) entry which is preliminary data.</text>
</comment>
<dbReference type="Pfam" id="PF01990">
    <property type="entry name" value="ATP-synt_F"/>
    <property type="match status" value="1"/>
</dbReference>
<name>A0A9D1WSJ2_9FIRM</name>
<evidence type="ECO:0000256" key="1">
    <source>
        <dbReference type="ARBA" id="ARBA00010148"/>
    </source>
</evidence>
<gene>
    <name evidence="4" type="ORF">H9736_07170</name>
</gene>
<keyword evidence="2" id="KW-0813">Transport</keyword>